<gene>
    <name evidence="5" type="ORF">HYC85_005548</name>
</gene>
<evidence type="ECO:0000313" key="6">
    <source>
        <dbReference type="Proteomes" id="UP000593564"/>
    </source>
</evidence>
<sequence>MALGQGRVTRPKLLPGEFWVSQPPVPPKEVPLEKPNFVDQEHPGISKSERKKNCVLMDCKKLLVDAYMYAMQNERLPLRVVVQVLFFEQVRATSSYGGYSTPNLAKSIRALLSGGSNGSSRSTTTNTEEDCDAVPTAEKLKALKAKLATLRLRDGGDTAKMNAEKVTTNKVKGLLASKVFSKLWSNRERQSEISNSETSDSPTSTNVEEMKSTSSKSMRHSLS</sequence>
<name>A0A7J7HZT3_CAMSI</name>
<protein>
    <recommendedName>
        <fullName evidence="4">NPH3 domain-containing protein</fullName>
    </recommendedName>
</protein>
<dbReference type="PROSITE" id="PS51649">
    <property type="entry name" value="NPH3"/>
    <property type="match status" value="1"/>
</dbReference>
<reference evidence="6" key="1">
    <citation type="journal article" date="2020" name="Nat. Commun.">
        <title>Genome assembly of wild tea tree DASZ reveals pedigree and selection history of tea varieties.</title>
        <authorList>
            <person name="Zhang W."/>
            <person name="Zhang Y."/>
            <person name="Qiu H."/>
            <person name="Guo Y."/>
            <person name="Wan H."/>
            <person name="Zhang X."/>
            <person name="Scossa F."/>
            <person name="Alseekh S."/>
            <person name="Zhang Q."/>
            <person name="Wang P."/>
            <person name="Xu L."/>
            <person name="Schmidt M.H."/>
            <person name="Jia X."/>
            <person name="Li D."/>
            <person name="Zhu A."/>
            <person name="Guo F."/>
            <person name="Chen W."/>
            <person name="Ni D."/>
            <person name="Usadel B."/>
            <person name="Fernie A.R."/>
            <person name="Wen W."/>
        </authorList>
    </citation>
    <scope>NUCLEOTIDE SEQUENCE [LARGE SCALE GENOMIC DNA]</scope>
    <source>
        <strain evidence="6">cv. G240</strain>
    </source>
</reference>
<dbReference type="PANTHER" id="PTHR32370">
    <property type="entry name" value="OS12G0117600 PROTEIN"/>
    <property type="match status" value="1"/>
</dbReference>
<dbReference type="GO" id="GO:0016567">
    <property type="term" value="P:protein ubiquitination"/>
    <property type="evidence" value="ECO:0007669"/>
    <property type="project" value="UniProtKB-UniPathway"/>
</dbReference>
<comment type="similarity">
    <text evidence="2">Belongs to the NPH3 family.</text>
</comment>
<keyword evidence="1" id="KW-0833">Ubl conjugation pathway</keyword>
<dbReference type="EMBL" id="JACBKZ010000002">
    <property type="protein sequence ID" value="KAF5958323.1"/>
    <property type="molecule type" value="Genomic_DNA"/>
</dbReference>
<evidence type="ECO:0000259" key="4">
    <source>
        <dbReference type="PROSITE" id="PS51649"/>
    </source>
</evidence>
<evidence type="ECO:0000313" key="5">
    <source>
        <dbReference type="EMBL" id="KAF5958323.1"/>
    </source>
</evidence>
<dbReference type="AlphaFoldDB" id="A0A7J7HZT3"/>
<dbReference type="InterPro" id="IPR043454">
    <property type="entry name" value="NPH3/RPT2-like"/>
</dbReference>
<evidence type="ECO:0000256" key="2">
    <source>
        <dbReference type="PROSITE-ProRule" id="PRU00982"/>
    </source>
</evidence>
<comment type="caution">
    <text evidence="5">The sequence shown here is derived from an EMBL/GenBank/DDBJ whole genome shotgun (WGS) entry which is preliminary data.</text>
</comment>
<evidence type="ECO:0000256" key="3">
    <source>
        <dbReference type="SAM" id="MobiDB-lite"/>
    </source>
</evidence>
<keyword evidence="6" id="KW-1185">Reference proteome</keyword>
<proteinExistence type="inferred from homology"/>
<feature type="compositionally biased region" description="Polar residues" evidence="3">
    <location>
        <begin position="192"/>
        <end position="216"/>
    </location>
</feature>
<reference evidence="5 6" key="2">
    <citation type="submission" date="2020-07" db="EMBL/GenBank/DDBJ databases">
        <title>Genome assembly of wild tea tree DASZ reveals pedigree and selection history of tea varieties.</title>
        <authorList>
            <person name="Zhang W."/>
        </authorList>
    </citation>
    <scope>NUCLEOTIDE SEQUENCE [LARGE SCALE GENOMIC DNA]</scope>
    <source>
        <strain evidence="6">cv. G240</strain>
        <tissue evidence="5">Leaf</tissue>
    </source>
</reference>
<dbReference type="Proteomes" id="UP000593564">
    <property type="component" value="Unassembled WGS sequence"/>
</dbReference>
<feature type="region of interest" description="Disordered" evidence="3">
    <location>
        <begin position="114"/>
        <end position="133"/>
    </location>
</feature>
<feature type="domain" description="NPH3" evidence="4">
    <location>
        <begin position="1"/>
        <end position="91"/>
    </location>
</feature>
<dbReference type="InterPro" id="IPR027356">
    <property type="entry name" value="NPH3_dom"/>
</dbReference>
<organism evidence="5 6">
    <name type="scientific">Camellia sinensis</name>
    <name type="common">Tea plant</name>
    <name type="synonym">Thea sinensis</name>
    <dbReference type="NCBI Taxonomy" id="4442"/>
    <lineage>
        <taxon>Eukaryota</taxon>
        <taxon>Viridiplantae</taxon>
        <taxon>Streptophyta</taxon>
        <taxon>Embryophyta</taxon>
        <taxon>Tracheophyta</taxon>
        <taxon>Spermatophyta</taxon>
        <taxon>Magnoliopsida</taxon>
        <taxon>eudicotyledons</taxon>
        <taxon>Gunneridae</taxon>
        <taxon>Pentapetalae</taxon>
        <taxon>asterids</taxon>
        <taxon>Ericales</taxon>
        <taxon>Theaceae</taxon>
        <taxon>Camellia</taxon>
    </lineage>
</organism>
<accession>A0A7J7HZT3</accession>
<feature type="region of interest" description="Disordered" evidence="3">
    <location>
        <begin position="186"/>
        <end position="223"/>
    </location>
</feature>
<evidence type="ECO:0000256" key="1">
    <source>
        <dbReference type="ARBA" id="ARBA00022786"/>
    </source>
</evidence>
<dbReference type="UniPathway" id="UPA00143"/>